<proteinExistence type="predicted"/>
<dbReference type="Pfam" id="PF04069">
    <property type="entry name" value="OpuAC"/>
    <property type="match status" value="1"/>
</dbReference>
<evidence type="ECO:0000256" key="1">
    <source>
        <dbReference type="SAM" id="SignalP"/>
    </source>
</evidence>
<dbReference type="PROSITE" id="PS51257">
    <property type="entry name" value="PROKAR_LIPOPROTEIN"/>
    <property type="match status" value="1"/>
</dbReference>
<feature type="chain" id="PRO_5047069755" evidence="1">
    <location>
        <begin position="22"/>
        <end position="300"/>
    </location>
</feature>
<dbReference type="InterPro" id="IPR007210">
    <property type="entry name" value="ABC_Gly_betaine_transp_sub-bd"/>
</dbReference>
<evidence type="ECO:0000313" key="3">
    <source>
        <dbReference type="EMBL" id="MFD2044838.1"/>
    </source>
</evidence>
<dbReference type="Gene3D" id="3.40.190.120">
    <property type="entry name" value="Osmoprotection protein (prox), domain 2"/>
    <property type="match status" value="1"/>
</dbReference>
<gene>
    <name evidence="3" type="ORF">ACFSJF_11210</name>
</gene>
<feature type="signal peptide" evidence="1">
    <location>
        <begin position="1"/>
        <end position="21"/>
    </location>
</feature>
<organism evidence="3 4">
    <name type="scientific">Ornithinibacillus salinisoli</name>
    <dbReference type="NCBI Taxonomy" id="1848459"/>
    <lineage>
        <taxon>Bacteria</taxon>
        <taxon>Bacillati</taxon>
        <taxon>Bacillota</taxon>
        <taxon>Bacilli</taxon>
        <taxon>Bacillales</taxon>
        <taxon>Bacillaceae</taxon>
        <taxon>Ornithinibacillus</taxon>
    </lineage>
</organism>
<keyword evidence="1" id="KW-0732">Signal</keyword>
<dbReference type="RefSeq" id="WP_377557432.1">
    <property type="nucleotide sequence ID" value="NZ_JBHUHQ010000016.1"/>
</dbReference>
<reference evidence="4" key="1">
    <citation type="journal article" date="2019" name="Int. J. Syst. Evol. Microbiol.">
        <title>The Global Catalogue of Microorganisms (GCM) 10K type strain sequencing project: providing services to taxonomists for standard genome sequencing and annotation.</title>
        <authorList>
            <consortium name="The Broad Institute Genomics Platform"/>
            <consortium name="The Broad Institute Genome Sequencing Center for Infectious Disease"/>
            <person name="Wu L."/>
            <person name="Ma J."/>
        </authorList>
    </citation>
    <scope>NUCLEOTIDE SEQUENCE [LARGE SCALE GENOMIC DNA]</scope>
    <source>
        <strain evidence="4">R28</strain>
    </source>
</reference>
<accession>A0ABW4VZX0</accession>
<dbReference type="EMBL" id="JBHUHQ010000016">
    <property type="protein sequence ID" value="MFD2044838.1"/>
    <property type="molecule type" value="Genomic_DNA"/>
</dbReference>
<comment type="caution">
    <text evidence="3">The sequence shown here is derived from an EMBL/GenBank/DDBJ whole genome shotgun (WGS) entry which is preliminary data.</text>
</comment>
<protein>
    <submittedName>
        <fullName evidence="3">Glycine betaine ABC transporter substrate-binding protein</fullName>
    </submittedName>
</protein>
<keyword evidence="4" id="KW-1185">Reference proteome</keyword>
<dbReference type="SUPFAM" id="SSF53850">
    <property type="entry name" value="Periplasmic binding protein-like II"/>
    <property type="match status" value="1"/>
</dbReference>
<sequence length="300" mass="33675">MKKLLLIVTTVILAVTLAACGDSDKKEITVGAKNFTEQFLLAKMTTLILEENGFEVDEKSNMGSSALRQALENEQVDLTWDYTGTGLVTYLGQDPIAEKQVAYEKVNEIDQADNGIYWTNLSEANNTYTIMMRQDHADELGITSISDLADYMNNNGNPFSFATDAEFANRPDGLPGVEETYGFEFTDENVKEMSIGLNYDALRDEEVETSVGFATDARIDAFNFVNLEDDMQFFPSYNAAIAMTEETYETYPEIEEIMQPLAETLTDESLRELNYLVDIEENSVDDVARDFLVENGLLEE</sequence>
<dbReference type="Gene3D" id="3.40.190.10">
    <property type="entry name" value="Periplasmic binding protein-like II"/>
    <property type="match status" value="1"/>
</dbReference>
<name>A0ABW4VZX0_9BACI</name>
<dbReference type="Proteomes" id="UP001597383">
    <property type="component" value="Unassembled WGS sequence"/>
</dbReference>
<evidence type="ECO:0000313" key="4">
    <source>
        <dbReference type="Proteomes" id="UP001597383"/>
    </source>
</evidence>
<evidence type="ECO:0000259" key="2">
    <source>
        <dbReference type="Pfam" id="PF04069"/>
    </source>
</evidence>
<feature type="domain" description="ABC-type glycine betaine transport system substrate-binding" evidence="2">
    <location>
        <begin position="26"/>
        <end position="292"/>
    </location>
</feature>